<evidence type="ECO:0000313" key="2">
    <source>
        <dbReference type="Proteomes" id="UP000011135"/>
    </source>
</evidence>
<organism evidence="1 2">
    <name type="scientific">Fulvivirga imtechensis AK7</name>
    <dbReference type="NCBI Taxonomy" id="1237149"/>
    <lineage>
        <taxon>Bacteria</taxon>
        <taxon>Pseudomonadati</taxon>
        <taxon>Bacteroidota</taxon>
        <taxon>Cytophagia</taxon>
        <taxon>Cytophagales</taxon>
        <taxon>Fulvivirgaceae</taxon>
        <taxon>Fulvivirga</taxon>
    </lineage>
</organism>
<comment type="caution">
    <text evidence="1">The sequence shown here is derived from an EMBL/GenBank/DDBJ whole genome shotgun (WGS) entry which is preliminary data.</text>
</comment>
<dbReference type="AlphaFoldDB" id="L8K003"/>
<reference evidence="1 2" key="1">
    <citation type="submission" date="2012-12" db="EMBL/GenBank/DDBJ databases">
        <title>Genome assembly of Fulvivirga imtechensis AK7.</title>
        <authorList>
            <person name="Nupur N."/>
            <person name="Khatri I."/>
            <person name="Kumar R."/>
            <person name="Subramanian S."/>
            <person name="Pinnaka A."/>
        </authorList>
    </citation>
    <scope>NUCLEOTIDE SEQUENCE [LARGE SCALE GENOMIC DNA]</scope>
    <source>
        <strain evidence="1 2">AK7</strain>
    </source>
</reference>
<dbReference type="EMBL" id="AMZN01000002">
    <property type="protein sequence ID" value="ELR73728.1"/>
    <property type="molecule type" value="Genomic_DNA"/>
</dbReference>
<sequence length="51" mass="5818">MTNCSVAKLQRKKWDINLLQTIMLTNTSSVGSQQLFSSLRYVRDDGNGRIE</sequence>
<name>L8K003_9BACT</name>
<evidence type="ECO:0000313" key="1">
    <source>
        <dbReference type="EMBL" id="ELR73728.1"/>
    </source>
</evidence>
<protein>
    <submittedName>
        <fullName evidence="1">Uncharacterized protein</fullName>
    </submittedName>
</protein>
<dbReference type="Proteomes" id="UP000011135">
    <property type="component" value="Unassembled WGS sequence"/>
</dbReference>
<accession>L8K003</accession>
<keyword evidence="2" id="KW-1185">Reference proteome</keyword>
<proteinExistence type="predicted"/>
<gene>
    <name evidence="1" type="ORF">C900_01338</name>
</gene>